<keyword evidence="3" id="KW-0548">Nucleotidyltransferase</keyword>
<dbReference type="PROSITE" id="PS50878">
    <property type="entry name" value="RT_POL"/>
    <property type="match status" value="1"/>
</dbReference>
<sequence>MYNESSSPDLAKFSSFPRSFSTHMPLHAMHETLKESPCKIVGTVYYGPFWEHLLSYWRESLENPNHVLFMRYEEMKAKPRDQIKRLAHFLDCPFTKEEEESGSVDEILDLCSLRNLSSLEINKAHKTNNVDHKSYFRKGEVGDWKNYLTPEMENKIGMIIQEKLQGSDRSPLKLSIEANRKRDADHRLSVVVKGLHPSQNPAGIKIMMPKIWKMEGRVTSRINEDGTVQFFFKHEHNLLTVLDDGPWTYKDWLVVVDRWTRRRYPDFLRIIRFWVKLLNIPDDSKEDRSIREIGGVLGHVEDVYIQQPTADLAGAVWVRVPIEISAKLTFARYFDLEDHEEPVLIRYVYDKLRKFCSACGGLTHLAANCTINPPEAEPLQILASSPLANQVRQPENAHPIEELPHTPTEVADDTMGETVGSNLNMETSENQPHIGSQGDLMDFLHPGDINNRINDTFAIREVGSSSGPVQDRGTKRKIDGPADEDEVSTSRRRTQGRFTTQIQGEDINRKHRIDILFLVETKNKDSYVQLLGQDLQFDHQILVSPDGLKGGLAIFWRDTVKCDFLAPPTLHCTDIVVLGDFNEIKQNSEKLGGPLRPEWQFGNFKRMLKVSGLHEVKTYGGDFTWIGNRSTGTIKSKLDRVLATADWKDSCPKALVQLLEWVGSDHRPLILQTEDNKWRGKSMFRYDNRWRFYKDSYKALQTTWDQSCKDLPPHLFNEALTRCRNSLSRWKSDHQLNSQKKIQQLQQALHTAYDSDAIDYHYIVNLKSQLQHEYRMEEEFWRTKSRVQWMQAGDKNTKYFHAKTKQRRSHNRITSLQDMEGNLKQTDKEIHNLIHSYFTDIYSSSGSKQLDHIMQHIERRVTDSMNQRLTKPVSEEEILQALSHMNVDKSPGPDGLNAGFYKHHWDTVKSGVVNFIQYFFKTGYLDPKINHTYICLVPKITSPLQVKDFRPISLCNIAYKLISKILAERLKPWLHHLISEFQSAFIPGRLITDNVIITHELLHSLRTKRIKTPYMALKLDIAKAFDKVEWSYLNAILKRFGFADQWCNWVMKCVTSVSYSVLINGSPTKKIIPQRGLRQGDPLSPYLYLLCTEGLSALLNEAVKKNLIHGFKASKNGPSISHMLFADDSLLFCQAKEEECQQILKLLDTYAQASGQHVNFQKSALLFGKNVSLEIQNTITTLTGISSVGGFGKYLGLPEVTGRNKYDVFSYLSQRVQNKLENWYSKLLSQAGKEVLIKSVATALPTYTMSCFLLPKRLLCQITAQIRRFWWSSSKDKHKIPWVAWHKMTNLKMYGGMGFKDLTHFNTALLAKQSWRILKEPDSLLSRVLKAKYFSRTSLLNAHVGHRPSHAWRSIIQGTHLIKQGLKWSIGNGLSVKAGIDPWIDHPPRPARCLNNDISDHLKVADLMLPNSAAWDPSKLQENIQPEDIPLIRRIQPKILKTGDVPIWIFTRDGQYSVKSGYHQLTKPPGDNSAGHPSIHDLWKTIWALQVPPKIKHFWWRILHNALPVAANVAHRGIRISKDCLFCGGETETQPHLFFQCRFAKEIWELSSHNIPTGQAQDLQPITDILKHWLPTKSSELSKSLLFPYIGWRIWKARNDLLYNNKRWAIPDIINQAIMDLQLWKDAHQASNDSINNPHARKQSNVSTTQPVISLTTPFYCCTDGSWINSDSNAGIGWSLHDIHGRCIIKGSSSMEPTSSVLETEAIALRQALFQLKRLNYRQVTFCGDSSTLYHYLEKAAKQSHPPPGNMEIQRYIDDILGLSNGAYLFKFIPRSANSLADSLAKEARLKKSPLVVSWTC</sequence>
<dbReference type="InterPro" id="IPR026960">
    <property type="entry name" value="RVT-Znf"/>
</dbReference>
<dbReference type="InterPro" id="IPR000863">
    <property type="entry name" value="Sulfotransferase_dom"/>
</dbReference>
<dbReference type="InterPro" id="IPR025558">
    <property type="entry name" value="DUF4283"/>
</dbReference>
<dbReference type="GO" id="GO:0003676">
    <property type="term" value="F:nucleic acid binding"/>
    <property type="evidence" value="ECO:0007669"/>
    <property type="project" value="InterPro"/>
</dbReference>
<accession>A0A8T2BMA4</accession>
<keyword evidence="3" id="KW-0695">RNA-directed DNA polymerase</keyword>
<dbReference type="GO" id="GO:0004523">
    <property type="term" value="F:RNA-DNA hybrid ribonuclease activity"/>
    <property type="evidence" value="ECO:0007669"/>
    <property type="project" value="InterPro"/>
</dbReference>
<dbReference type="Pfam" id="PF13456">
    <property type="entry name" value="RVT_3"/>
    <property type="match status" value="1"/>
</dbReference>
<dbReference type="InterPro" id="IPR002156">
    <property type="entry name" value="RNaseH_domain"/>
</dbReference>
<protein>
    <submittedName>
        <fullName evidence="3">Reverse transcriptase domain</fullName>
    </submittedName>
</protein>
<dbReference type="PANTHER" id="PTHR33116:SF86">
    <property type="entry name" value="REVERSE TRANSCRIPTASE DOMAIN-CONTAINING PROTEIN"/>
    <property type="match status" value="1"/>
</dbReference>
<dbReference type="GO" id="GO:0003964">
    <property type="term" value="F:RNA-directed DNA polymerase activity"/>
    <property type="evidence" value="ECO:0007669"/>
    <property type="project" value="UniProtKB-KW"/>
</dbReference>
<organism evidence="3 4">
    <name type="scientific">Arabidopsis thaliana x Arabidopsis arenosa</name>
    <dbReference type="NCBI Taxonomy" id="1240361"/>
    <lineage>
        <taxon>Eukaryota</taxon>
        <taxon>Viridiplantae</taxon>
        <taxon>Streptophyta</taxon>
        <taxon>Embryophyta</taxon>
        <taxon>Tracheophyta</taxon>
        <taxon>Spermatophyta</taxon>
        <taxon>Magnoliopsida</taxon>
        <taxon>eudicotyledons</taxon>
        <taxon>Gunneridae</taxon>
        <taxon>Pentapetalae</taxon>
        <taxon>rosids</taxon>
        <taxon>malvids</taxon>
        <taxon>Brassicales</taxon>
        <taxon>Brassicaceae</taxon>
        <taxon>Camelineae</taxon>
        <taxon>Arabidopsis</taxon>
    </lineage>
</organism>
<gene>
    <name evidence="3" type="ORF">ISN45_Aa02g002520</name>
</gene>
<dbReference type="Pfam" id="PF13966">
    <property type="entry name" value="zf-RVT"/>
    <property type="match status" value="1"/>
</dbReference>
<dbReference type="InterPro" id="IPR000477">
    <property type="entry name" value="RT_dom"/>
</dbReference>
<dbReference type="Pfam" id="PF03372">
    <property type="entry name" value="Exo_endo_phos"/>
    <property type="match status" value="1"/>
</dbReference>
<evidence type="ECO:0000313" key="3">
    <source>
        <dbReference type="EMBL" id="KAG7584861.1"/>
    </source>
</evidence>
<dbReference type="CDD" id="cd06222">
    <property type="entry name" value="RNase_H_like"/>
    <property type="match status" value="1"/>
</dbReference>
<dbReference type="Pfam" id="PF14111">
    <property type="entry name" value="DUF4283"/>
    <property type="match status" value="1"/>
</dbReference>
<comment type="caution">
    <text evidence="3">The sequence shown here is derived from an EMBL/GenBank/DDBJ whole genome shotgun (WGS) entry which is preliminary data.</text>
</comment>
<feature type="region of interest" description="Disordered" evidence="1">
    <location>
        <begin position="461"/>
        <end position="493"/>
    </location>
</feature>
<dbReference type="Pfam" id="PF00685">
    <property type="entry name" value="Sulfotransfer_1"/>
    <property type="match status" value="1"/>
</dbReference>
<reference evidence="3 4" key="1">
    <citation type="submission" date="2020-12" db="EMBL/GenBank/DDBJ databases">
        <title>Concerted genomic and epigenomic changes stabilize Arabidopsis allopolyploids.</title>
        <authorList>
            <person name="Chen Z."/>
        </authorList>
    </citation>
    <scope>NUCLEOTIDE SEQUENCE [LARGE SCALE GENOMIC DNA]</scope>
    <source>
        <strain evidence="3">Allo738</strain>
        <tissue evidence="3">Leaf</tissue>
    </source>
</reference>
<name>A0A8T2BMA4_9BRAS</name>
<dbReference type="InterPro" id="IPR005135">
    <property type="entry name" value="Endo/exonuclease/phosphatase"/>
</dbReference>
<dbReference type="GO" id="GO:0008146">
    <property type="term" value="F:sulfotransferase activity"/>
    <property type="evidence" value="ECO:0007669"/>
    <property type="project" value="InterPro"/>
</dbReference>
<dbReference type="Pfam" id="PF00078">
    <property type="entry name" value="RVT_1"/>
    <property type="match status" value="1"/>
</dbReference>
<keyword evidence="3" id="KW-0808">Transferase</keyword>
<proteinExistence type="predicted"/>
<evidence type="ECO:0000259" key="2">
    <source>
        <dbReference type="PROSITE" id="PS50878"/>
    </source>
</evidence>
<keyword evidence="4" id="KW-1185">Reference proteome</keyword>
<dbReference type="PANTHER" id="PTHR33116">
    <property type="entry name" value="REVERSE TRANSCRIPTASE ZINC-BINDING DOMAIN-CONTAINING PROTEIN-RELATED-RELATED"/>
    <property type="match status" value="1"/>
</dbReference>
<evidence type="ECO:0000313" key="4">
    <source>
        <dbReference type="Proteomes" id="UP000694240"/>
    </source>
</evidence>
<dbReference type="Proteomes" id="UP000694240">
    <property type="component" value="Chromosome 7"/>
</dbReference>
<dbReference type="EMBL" id="JAEFBK010000007">
    <property type="protein sequence ID" value="KAG7584861.1"/>
    <property type="molecule type" value="Genomic_DNA"/>
</dbReference>
<dbReference type="CDD" id="cd01650">
    <property type="entry name" value="RT_nLTR_like"/>
    <property type="match status" value="1"/>
</dbReference>
<evidence type="ECO:0000256" key="1">
    <source>
        <dbReference type="SAM" id="MobiDB-lite"/>
    </source>
</evidence>
<dbReference type="InterPro" id="IPR044730">
    <property type="entry name" value="RNase_H-like_dom_plant"/>
</dbReference>
<feature type="domain" description="Reverse transcriptase" evidence="2">
    <location>
        <begin position="918"/>
        <end position="1187"/>
    </location>
</feature>